<gene>
    <name evidence="2" type="ORF">P7K49_022081</name>
</gene>
<keyword evidence="3" id="KW-1185">Reference proteome</keyword>
<feature type="region of interest" description="Disordered" evidence="1">
    <location>
        <begin position="1"/>
        <end position="149"/>
    </location>
</feature>
<evidence type="ECO:0000256" key="1">
    <source>
        <dbReference type="SAM" id="MobiDB-lite"/>
    </source>
</evidence>
<accession>A0ABQ9UW80</accession>
<feature type="region of interest" description="Disordered" evidence="1">
    <location>
        <begin position="190"/>
        <end position="210"/>
    </location>
</feature>
<dbReference type="EMBL" id="JASSZA010000010">
    <property type="protein sequence ID" value="KAK2100733.1"/>
    <property type="molecule type" value="Genomic_DNA"/>
</dbReference>
<name>A0ABQ9UW80_SAGOE</name>
<proteinExistence type="predicted"/>
<feature type="compositionally biased region" description="Polar residues" evidence="1">
    <location>
        <begin position="291"/>
        <end position="305"/>
    </location>
</feature>
<dbReference type="Proteomes" id="UP001266305">
    <property type="component" value="Unassembled WGS sequence"/>
</dbReference>
<evidence type="ECO:0000313" key="2">
    <source>
        <dbReference type="EMBL" id="KAK2100733.1"/>
    </source>
</evidence>
<feature type="region of interest" description="Disordered" evidence="1">
    <location>
        <begin position="252"/>
        <end position="317"/>
    </location>
</feature>
<evidence type="ECO:0000313" key="3">
    <source>
        <dbReference type="Proteomes" id="UP001266305"/>
    </source>
</evidence>
<feature type="compositionally biased region" description="Pro residues" evidence="1">
    <location>
        <begin position="257"/>
        <end position="270"/>
    </location>
</feature>
<organism evidence="2 3">
    <name type="scientific">Saguinus oedipus</name>
    <name type="common">Cotton-top tamarin</name>
    <name type="synonym">Oedipomidas oedipus</name>
    <dbReference type="NCBI Taxonomy" id="9490"/>
    <lineage>
        <taxon>Eukaryota</taxon>
        <taxon>Metazoa</taxon>
        <taxon>Chordata</taxon>
        <taxon>Craniata</taxon>
        <taxon>Vertebrata</taxon>
        <taxon>Euteleostomi</taxon>
        <taxon>Mammalia</taxon>
        <taxon>Eutheria</taxon>
        <taxon>Euarchontoglires</taxon>
        <taxon>Primates</taxon>
        <taxon>Haplorrhini</taxon>
        <taxon>Platyrrhini</taxon>
        <taxon>Cebidae</taxon>
        <taxon>Callitrichinae</taxon>
        <taxon>Saguinus</taxon>
    </lineage>
</organism>
<comment type="caution">
    <text evidence="2">The sequence shown here is derived from an EMBL/GenBank/DDBJ whole genome shotgun (WGS) entry which is preliminary data.</text>
</comment>
<reference evidence="2 3" key="1">
    <citation type="submission" date="2023-05" db="EMBL/GenBank/DDBJ databases">
        <title>B98-5 Cell Line De Novo Hybrid Assembly: An Optical Mapping Approach.</title>
        <authorList>
            <person name="Kananen K."/>
            <person name="Auerbach J.A."/>
            <person name="Kautto E."/>
            <person name="Blachly J.S."/>
        </authorList>
    </citation>
    <scope>NUCLEOTIDE SEQUENCE [LARGE SCALE GENOMIC DNA]</scope>
    <source>
        <strain evidence="2">B95-8</strain>
        <tissue evidence="2">Cell line</tissue>
    </source>
</reference>
<protein>
    <submittedName>
        <fullName evidence="2">Uncharacterized protein</fullName>
    </submittedName>
</protein>
<sequence length="317" mass="33627">MAAGTSAPISDSLSRRGSLGREEQRRPPPPARRPALCSPGRKAASCPPATSKRAPSCPINPPGTDSRLATASPADKRGRNHHSLSPPQRRAAPPTPSPTHLPAGRPGSGTPAVRWSRANGPALPAGPRASCRGARGPSHAPSPSGHTRASVRVGHLAMTARRVAPPGSACGRHFVPLEKKRPGTAAILERSTRRQRRRRLHSPSPRTQQLLVQLPPQDPRSRCCSRHPVLAATSIERRLTAGAEACLKPNLSLLRLPNPPEPPRMAPSPPNQRRSRCLPPIREGLRGGATGPSSVAAQPRRSAQSHIREVSEAELVA</sequence>